<sequence>MRVLVAAAVTVITITLTKCVPRAEKVQNKMKEELTSTTPNSMEEQMDKISNDLIPIMAECNETFRIEMYYLESLNTSGSFPDETDRTPKCFLRCMLEKSEVASTDSQFDVSRTADVFRQIRVLPHDDLVKMATTCSDRC</sequence>
<gene>
    <name evidence="2" type="ORF">DCHRY22_LOCUS1316</name>
</gene>
<reference evidence="2" key="1">
    <citation type="submission" date="2021-09" db="EMBL/GenBank/DDBJ databases">
        <authorList>
            <person name="Martin H S."/>
        </authorList>
    </citation>
    <scope>NUCLEOTIDE SEQUENCE</scope>
</reference>
<feature type="signal peptide" evidence="1">
    <location>
        <begin position="1"/>
        <end position="19"/>
    </location>
</feature>
<dbReference type="OrthoDB" id="8184571at2759"/>
<dbReference type="InterPro" id="IPR006170">
    <property type="entry name" value="PBP/GOBP"/>
</dbReference>
<dbReference type="SUPFAM" id="SSF47565">
    <property type="entry name" value="Insect pheromone/odorant-binding proteins"/>
    <property type="match status" value="1"/>
</dbReference>
<accession>A0A8J2VY22</accession>
<dbReference type="Pfam" id="PF01395">
    <property type="entry name" value="PBP_GOBP"/>
    <property type="match status" value="1"/>
</dbReference>
<dbReference type="Gene3D" id="1.10.238.20">
    <property type="entry name" value="Pheromone/general odorant binding protein domain"/>
    <property type="match status" value="1"/>
</dbReference>
<dbReference type="Proteomes" id="UP000789524">
    <property type="component" value="Unassembled WGS sequence"/>
</dbReference>
<keyword evidence="1" id="KW-0732">Signal</keyword>
<comment type="caution">
    <text evidence="2">The sequence shown here is derived from an EMBL/GenBank/DDBJ whole genome shotgun (WGS) entry which is preliminary data.</text>
</comment>
<feature type="chain" id="PRO_5035207388" evidence="1">
    <location>
        <begin position="20"/>
        <end position="139"/>
    </location>
</feature>
<proteinExistence type="predicted"/>
<evidence type="ECO:0000313" key="3">
    <source>
        <dbReference type="Proteomes" id="UP000789524"/>
    </source>
</evidence>
<evidence type="ECO:0000313" key="2">
    <source>
        <dbReference type="EMBL" id="CAG9559449.1"/>
    </source>
</evidence>
<dbReference type="AlphaFoldDB" id="A0A8J2VY22"/>
<dbReference type="GO" id="GO:0005549">
    <property type="term" value="F:odorant binding"/>
    <property type="evidence" value="ECO:0007669"/>
    <property type="project" value="InterPro"/>
</dbReference>
<dbReference type="InterPro" id="IPR036728">
    <property type="entry name" value="PBP_GOBP_sf"/>
</dbReference>
<protein>
    <submittedName>
        <fullName evidence="2">(African queen) hypothetical protein</fullName>
    </submittedName>
</protein>
<dbReference type="EMBL" id="CAKASE010000043">
    <property type="protein sequence ID" value="CAG9559449.1"/>
    <property type="molecule type" value="Genomic_DNA"/>
</dbReference>
<name>A0A8J2VY22_9NEOP</name>
<evidence type="ECO:0000256" key="1">
    <source>
        <dbReference type="SAM" id="SignalP"/>
    </source>
</evidence>
<keyword evidence="3" id="KW-1185">Reference proteome</keyword>
<organism evidence="2 3">
    <name type="scientific">Danaus chrysippus</name>
    <name type="common">African queen</name>
    <dbReference type="NCBI Taxonomy" id="151541"/>
    <lineage>
        <taxon>Eukaryota</taxon>
        <taxon>Metazoa</taxon>
        <taxon>Ecdysozoa</taxon>
        <taxon>Arthropoda</taxon>
        <taxon>Hexapoda</taxon>
        <taxon>Insecta</taxon>
        <taxon>Pterygota</taxon>
        <taxon>Neoptera</taxon>
        <taxon>Endopterygota</taxon>
        <taxon>Lepidoptera</taxon>
        <taxon>Glossata</taxon>
        <taxon>Ditrysia</taxon>
        <taxon>Papilionoidea</taxon>
        <taxon>Nymphalidae</taxon>
        <taxon>Danainae</taxon>
        <taxon>Danaini</taxon>
        <taxon>Danaina</taxon>
        <taxon>Danaus</taxon>
        <taxon>Anosia</taxon>
    </lineage>
</organism>
<dbReference type="CDD" id="cd23992">
    <property type="entry name" value="PBP_GOBP"/>
    <property type="match status" value="1"/>
</dbReference>